<feature type="compositionally biased region" description="Polar residues" evidence="1">
    <location>
        <begin position="53"/>
        <end position="62"/>
    </location>
</feature>
<keyword evidence="3" id="KW-1185">Reference proteome</keyword>
<dbReference type="AlphaFoldDB" id="K4QUC1"/>
<dbReference type="Proteomes" id="UP000008043">
    <property type="component" value="Chromosome"/>
</dbReference>
<evidence type="ECO:0000256" key="1">
    <source>
        <dbReference type="SAM" id="MobiDB-lite"/>
    </source>
</evidence>
<feature type="region of interest" description="Disordered" evidence="1">
    <location>
        <begin position="266"/>
        <end position="323"/>
    </location>
</feature>
<protein>
    <submittedName>
        <fullName evidence="2">Uncharacterized protein</fullName>
    </submittedName>
</protein>
<dbReference type="KEGG" id="sdv:BN159_0169"/>
<organism evidence="2 3">
    <name type="scientific">Streptomyces davaonensis (strain DSM 101723 / JCM 4913 / KCC S-0913 / 768)</name>
    <dbReference type="NCBI Taxonomy" id="1214101"/>
    <lineage>
        <taxon>Bacteria</taxon>
        <taxon>Bacillati</taxon>
        <taxon>Actinomycetota</taxon>
        <taxon>Actinomycetes</taxon>
        <taxon>Kitasatosporales</taxon>
        <taxon>Streptomycetaceae</taxon>
        <taxon>Streptomyces</taxon>
    </lineage>
</organism>
<evidence type="ECO:0000313" key="2">
    <source>
        <dbReference type="EMBL" id="CCK24548.1"/>
    </source>
</evidence>
<evidence type="ECO:0000313" key="3">
    <source>
        <dbReference type="Proteomes" id="UP000008043"/>
    </source>
</evidence>
<feature type="compositionally biased region" description="Polar residues" evidence="1">
    <location>
        <begin position="266"/>
        <end position="282"/>
    </location>
</feature>
<feature type="region of interest" description="Disordered" evidence="1">
    <location>
        <begin position="1"/>
        <end position="84"/>
    </location>
</feature>
<sequence length="323" mass="33057">MQASVNGDEITFTPNEVETDSANQAQHPQDPPVESATMFRSPEGKYSAVALDQSPQPVNTSDSVDDNLADLHLNDQGGGLPDLTTTATARTWTWSDAGQWVAGHSAEILTTVTHVANVAGTGLSGAAAYTPRPALSTAAAAIPAVGGAVTIAGAVKHLVTLRDGRSGDTPEQNKLISATNGQLYVHSGLMALGGGLGILAAAANATAESHANTLPATTVAAIKTSATVAAGLGTLLAGVHDAAINTAIPTFRAVLPNVQYENASPEQGSVASLSQNQQQPDTFTVAGAAEVGQATLRQRQPHKEQEIFIPRPDASASGQKPRR</sequence>
<name>K4QUC1_STRDJ</name>
<dbReference type="RefSeq" id="WP_015654953.1">
    <property type="nucleotide sequence ID" value="NC_020504.1"/>
</dbReference>
<reference evidence="2 3" key="1">
    <citation type="journal article" date="2012" name="J. Bacteriol.">
        <title>Genome sequence of the bacterium Streptomyces davawensis JCM 4913 and heterologous production of the unique antibiotic roseoflavin.</title>
        <authorList>
            <person name="Jankowitsch F."/>
            <person name="Schwarz J."/>
            <person name="Ruckert C."/>
            <person name="Gust B."/>
            <person name="Szczepanowski R."/>
            <person name="Blom J."/>
            <person name="Pelzer S."/>
            <person name="Kalinowski J."/>
            <person name="Mack M."/>
        </authorList>
    </citation>
    <scope>NUCLEOTIDE SEQUENCE [LARGE SCALE GENOMIC DNA]</scope>
    <source>
        <strain evidence="3">DSM 101723 / JCM 4913 / KCC S-0913 / 768</strain>
    </source>
</reference>
<dbReference type="HOGENOM" id="CLU_860290_0_0_11"/>
<dbReference type="EMBL" id="HE971709">
    <property type="protein sequence ID" value="CCK24548.1"/>
    <property type="molecule type" value="Genomic_DNA"/>
</dbReference>
<dbReference type="STRING" id="1214101.BN159_0169"/>
<feature type="compositionally biased region" description="Polar residues" evidence="1">
    <location>
        <begin position="12"/>
        <end position="27"/>
    </location>
</feature>
<gene>
    <name evidence="2" type="ORF">BN159_0169</name>
</gene>
<accession>K4QUC1</accession>
<proteinExistence type="predicted"/>
<dbReference type="PATRIC" id="fig|1214101.3.peg.165"/>